<evidence type="ECO:0000313" key="1">
    <source>
        <dbReference type="EMBL" id="KNC86985.1"/>
    </source>
</evidence>
<sequence>MSTPQAANNVLRQTPSIKELLLKMETFNADIGKQTDSPGVDGEKFARIGSETSQDGHLPAARSLSSQFMLAASPIARRIFGSIDSAEPLNGNMVPMQAEALESAWIELRNTWDTLGQRKRRNRASELVVHGIPASVRSMMWPVLVETVNEGSMRDLYNTLLRRTSSHAEAIKRDINTIVLTHQELRKLDVKVVSRVVEALVLNDLQCSNITGLVYLSMILLMQYVVLGI</sequence>
<dbReference type="AlphaFoldDB" id="A0A0L0GDA0"/>
<evidence type="ECO:0000313" key="2">
    <source>
        <dbReference type="Proteomes" id="UP000054560"/>
    </source>
</evidence>
<reference evidence="1 2" key="1">
    <citation type="submission" date="2011-02" db="EMBL/GenBank/DDBJ databases">
        <title>The Genome Sequence of Sphaeroforma arctica JP610.</title>
        <authorList>
            <consortium name="The Broad Institute Genome Sequencing Platform"/>
            <person name="Russ C."/>
            <person name="Cuomo C."/>
            <person name="Young S.K."/>
            <person name="Zeng Q."/>
            <person name="Gargeya S."/>
            <person name="Alvarado L."/>
            <person name="Berlin A."/>
            <person name="Chapman S.B."/>
            <person name="Chen Z."/>
            <person name="Freedman E."/>
            <person name="Gellesch M."/>
            <person name="Goldberg J."/>
            <person name="Griggs A."/>
            <person name="Gujja S."/>
            <person name="Heilman E."/>
            <person name="Heiman D."/>
            <person name="Howarth C."/>
            <person name="Mehta T."/>
            <person name="Neiman D."/>
            <person name="Pearson M."/>
            <person name="Roberts A."/>
            <person name="Saif S."/>
            <person name="Shea T."/>
            <person name="Shenoy N."/>
            <person name="Sisk P."/>
            <person name="Stolte C."/>
            <person name="Sykes S."/>
            <person name="White J."/>
            <person name="Yandava C."/>
            <person name="Burger G."/>
            <person name="Gray M.W."/>
            <person name="Holland P.W.H."/>
            <person name="King N."/>
            <person name="Lang F.B.F."/>
            <person name="Roger A.J."/>
            <person name="Ruiz-Trillo I."/>
            <person name="Haas B."/>
            <person name="Nusbaum C."/>
            <person name="Birren B."/>
        </authorList>
    </citation>
    <scope>NUCLEOTIDE SEQUENCE [LARGE SCALE GENOMIC DNA]</scope>
    <source>
        <strain evidence="1 2">JP610</strain>
    </source>
</reference>
<accession>A0A0L0GDA0</accession>
<evidence type="ECO:0008006" key="3">
    <source>
        <dbReference type="Google" id="ProtNLM"/>
    </source>
</evidence>
<proteinExistence type="predicted"/>
<dbReference type="EMBL" id="KQ241627">
    <property type="protein sequence ID" value="KNC86985.1"/>
    <property type="molecule type" value="Genomic_DNA"/>
</dbReference>
<gene>
    <name evidence="1" type="ORF">SARC_00878</name>
</gene>
<dbReference type="GeneID" id="25901382"/>
<dbReference type="Proteomes" id="UP000054560">
    <property type="component" value="Unassembled WGS sequence"/>
</dbReference>
<dbReference type="RefSeq" id="XP_014160887.1">
    <property type="nucleotide sequence ID" value="XM_014305412.1"/>
</dbReference>
<keyword evidence="2" id="KW-1185">Reference proteome</keyword>
<organism evidence="1 2">
    <name type="scientific">Sphaeroforma arctica JP610</name>
    <dbReference type="NCBI Taxonomy" id="667725"/>
    <lineage>
        <taxon>Eukaryota</taxon>
        <taxon>Ichthyosporea</taxon>
        <taxon>Ichthyophonida</taxon>
        <taxon>Sphaeroforma</taxon>
    </lineage>
</organism>
<dbReference type="STRING" id="667725.A0A0L0GDA0"/>
<protein>
    <recommendedName>
        <fullName evidence="3">Rab-GAP TBC domain-containing protein</fullName>
    </recommendedName>
</protein>
<name>A0A0L0GDA0_9EUKA</name>